<keyword evidence="2" id="KW-1185">Reference proteome</keyword>
<proteinExistence type="predicted"/>
<dbReference type="PANTHER" id="PTHR40099:SF1">
    <property type="entry name" value="ACETOLACTATE SYNTHASE, SMALL SUBUNIT"/>
    <property type="match status" value="1"/>
</dbReference>
<evidence type="ECO:0000313" key="1">
    <source>
        <dbReference type="EMBL" id="NDV61176.1"/>
    </source>
</evidence>
<accession>A0A6B2LYQ0</accession>
<dbReference type="RefSeq" id="WP_163961869.1">
    <property type="nucleotide sequence ID" value="NZ_JAAGNX010000001.1"/>
</dbReference>
<name>A0A6B2LYQ0_9BACT</name>
<sequence length="139" mass="15239">MHSVTHGKEVVLRVTNDIGILGEVCRLVSERGISVKAVAGSVEEGICTLRIVTDDNLRTCDILHEHAYKPVEESVVLMDVLHKPGMLKKLANRLGAEGVDIRRLYASVSDKDTDCLIVMHTTNDAKALIALSEFVPEYA</sequence>
<dbReference type="InterPro" id="IPR045865">
    <property type="entry name" value="ACT-like_dom_sf"/>
</dbReference>
<reference evidence="1 2" key="1">
    <citation type="submission" date="2020-02" db="EMBL/GenBank/DDBJ databases">
        <title>Albibacoteraceae fam. nov., the first described family within the subdivision 4 Verrucomicrobia.</title>
        <authorList>
            <person name="Xi F."/>
        </authorList>
    </citation>
    <scope>NUCLEOTIDE SEQUENCE [LARGE SCALE GENOMIC DNA]</scope>
    <source>
        <strain evidence="1 2">CK1056</strain>
    </source>
</reference>
<evidence type="ECO:0008006" key="3">
    <source>
        <dbReference type="Google" id="ProtNLM"/>
    </source>
</evidence>
<dbReference type="SUPFAM" id="SSF55021">
    <property type="entry name" value="ACT-like"/>
    <property type="match status" value="2"/>
</dbReference>
<dbReference type="PANTHER" id="PTHR40099">
    <property type="entry name" value="ACETOLACTATE SYNTHASE, SMALL SUBUNIT"/>
    <property type="match status" value="1"/>
</dbReference>
<dbReference type="EMBL" id="JAAGNX010000001">
    <property type="protein sequence ID" value="NDV61176.1"/>
    <property type="molecule type" value="Genomic_DNA"/>
</dbReference>
<gene>
    <name evidence="1" type="ORF">G0Q06_01790</name>
</gene>
<evidence type="ECO:0000313" key="2">
    <source>
        <dbReference type="Proteomes" id="UP000478417"/>
    </source>
</evidence>
<comment type="caution">
    <text evidence="1">The sequence shown here is derived from an EMBL/GenBank/DDBJ whole genome shotgun (WGS) entry which is preliminary data.</text>
</comment>
<dbReference type="Proteomes" id="UP000478417">
    <property type="component" value="Unassembled WGS sequence"/>
</dbReference>
<dbReference type="Gene3D" id="3.30.2130.10">
    <property type="entry name" value="VC0802-like"/>
    <property type="match status" value="1"/>
</dbReference>
<dbReference type="AlphaFoldDB" id="A0A6B2LYQ0"/>
<protein>
    <recommendedName>
        <fullName evidence="3">ACT domain-containing protein</fullName>
    </recommendedName>
</protein>
<organism evidence="1 2">
    <name type="scientific">Oceanipulchritudo coccoides</name>
    <dbReference type="NCBI Taxonomy" id="2706888"/>
    <lineage>
        <taxon>Bacteria</taxon>
        <taxon>Pseudomonadati</taxon>
        <taxon>Verrucomicrobiota</taxon>
        <taxon>Opitutia</taxon>
        <taxon>Puniceicoccales</taxon>
        <taxon>Oceanipulchritudinaceae</taxon>
        <taxon>Oceanipulchritudo</taxon>
    </lineage>
</organism>